<name>A0A370DUA7_9GAMM</name>
<keyword evidence="3" id="KW-1185">Reference proteome</keyword>
<feature type="region of interest" description="Disordered" evidence="1">
    <location>
        <begin position="1"/>
        <end position="24"/>
    </location>
</feature>
<dbReference type="AlphaFoldDB" id="A0A370DUA7"/>
<accession>A0A370DUA7</accession>
<evidence type="ECO:0000313" key="2">
    <source>
        <dbReference type="EMBL" id="RDH88130.1"/>
    </source>
</evidence>
<dbReference type="EMBL" id="QFXE01000002">
    <property type="protein sequence ID" value="RDH88130.1"/>
    <property type="molecule type" value="Genomic_DNA"/>
</dbReference>
<sequence length="74" mass="8437">MNIHTHLLAPRSSLDESGENQTNNCLRETEMRSILARNQSWTMGGAIGPVARHRIEFSLFLAIGFEQILYLHEL</sequence>
<gene>
    <name evidence="2" type="ORF">DIZ78_01705</name>
</gene>
<comment type="caution">
    <text evidence="2">The sequence shown here is derived from an EMBL/GenBank/DDBJ whole genome shotgun (WGS) entry which is preliminary data.</text>
</comment>
<evidence type="ECO:0000313" key="3">
    <source>
        <dbReference type="Proteomes" id="UP000254771"/>
    </source>
</evidence>
<reference evidence="2 3" key="1">
    <citation type="journal article" date="2018" name="ISME J.">
        <title>Endosymbiont genomes yield clues of tubeworm success.</title>
        <authorList>
            <person name="Li Y."/>
            <person name="Liles M.R."/>
            <person name="Halanych K.M."/>
        </authorList>
    </citation>
    <scope>NUCLEOTIDE SEQUENCE [LARGE SCALE GENOMIC DNA]</scope>
    <source>
        <strain evidence="2">A1462</strain>
    </source>
</reference>
<proteinExistence type="predicted"/>
<evidence type="ECO:0000256" key="1">
    <source>
        <dbReference type="SAM" id="MobiDB-lite"/>
    </source>
</evidence>
<protein>
    <submittedName>
        <fullName evidence="2">Uncharacterized protein</fullName>
    </submittedName>
</protein>
<dbReference type="Proteomes" id="UP000254771">
    <property type="component" value="Unassembled WGS sequence"/>
</dbReference>
<organism evidence="2 3">
    <name type="scientific">endosymbiont of Escarpia spicata</name>
    <dbReference type="NCBI Taxonomy" id="2200908"/>
    <lineage>
        <taxon>Bacteria</taxon>
        <taxon>Pseudomonadati</taxon>
        <taxon>Pseudomonadota</taxon>
        <taxon>Gammaproteobacteria</taxon>
        <taxon>sulfur-oxidizing symbionts</taxon>
    </lineage>
</organism>